<organism evidence="1 2">
    <name type="scientific">[Candida] jaroonii</name>
    <dbReference type="NCBI Taxonomy" id="467808"/>
    <lineage>
        <taxon>Eukaryota</taxon>
        <taxon>Fungi</taxon>
        <taxon>Dikarya</taxon>
        <taxon>Ascomycota</taxon>
        <taxon>Saccharomycotina</taxon>
        <taxon>Pichiomycetes</taxon>
        <taxon>Debaryomycetaceae</taxon>
        <taxon>Yamadazyma</taxon>
    </lineage>
</organism>
<comment type="caution">
    <text evidence="1">The sequence shown here is derived from an EMBL/GenBank/DDBJ whole genome shotgun (WGS) entry which is preliminary data.</text>
</comment>
<reference evidence="1" key="1">
    <citation type="submission" date="2022-06" db="EMBL/GenBank/DDBJ databases">
        <authorList>
            <person name="Legras J.-L."/>
            <person name="Devillers H."/>
            <person name="Grondin C."/>
        </authorList>
    </citation>
    <scope>NUCLEOTIDE SEQUENCE</scope>
    <source>
        <strain evidence="1">CLIB 1444</strain>
    </source>
</reference>
<dbReference type="EMBL" id="CALSDN010000017">
    <property type="protein sequence ID" value="CAH6723586.1"/>
    <property type="molecule type" value="Genomic_DNA"/>
</dbReference>
<gene>
    <name evidence="1" type="ORF">CLIB1444_17S00166</name>
</gene>
<keyword evidence="2" id="KW-1185">Reference proteome</keyword>
<proteinExistence type="predicted"/>
<protein>
    <submittedName>
        <fullName evidence="1">Uncharacterized oxidoreductase</fullName>
    </submittedName>
</protein>
<evidence type="ECO:0000313" key="2">
    <source>
        <dbReference type="Proteomes" id="UP001152531"/>
    </source>
</evidence>
<dbReference type="Proteomes" id="UP001152531">
    <property type="component" value="Unassembled WGS sequence"/>
</dbReference>
<name>A0ACA9YER7_9ASCO</name>
<evidence type="ECO:0000313" key="1">
    <source>
        <dbReference type="EMBL" id="CAH6723586.1"/>
    </source>
</evidence>
<sequence length="265" mass="29217">MKTYFITGANRGLGLGLVTELVKDTNNKVIVTVRKSASIEDLEALGSKNLSIIYCDIVNESEIDSAFEELAKITDTIDVAILNAAFVHQDTRNPLQLTENAESWKDFIDATNQSIEINGYSQIYITNKLIPFVEKSQEKKIFHVSSGFGDDEFVEKSRIDTAIPYSISKAVTNMIVAKYTDIAKTKGLTIIALCPGVVNTYGVTDEVADGLMESFKHGFRRVNEDYIGVQNVETASKKLLKAVEFYGSFQSGKIFSTNGSEHISA</sequence>
<accession>A0ACA9YER7</accession>